<keyword evidence="6" id="KW-0408">Iron</keyword>
<dbReference type="PROSITE" id="PS51379">
    <property type="entry name" value="4FE4S_FER_2"/>
    <property type="match status" value="1"/>
</dbReference>
<evidence type="ECO:0000256" key="2">
    <source>
        <dbReference type="ARBA" id="ARBA00022630"/>
    </source>
</evidence>
<organism evidence="10 11">
    <name type="scientific">Salipiger mucosus DSM 16094</name>
    <dbReference type="NCBI Taxonomy" id="1123237"/>
    <lineage>
        <taxon>Bacteria</taxon>
        <taxon>Pseudomonadati</taxon>
        <taxon>Pseudomonadota</taxon>
        <taxon>Alphaproteobacteria</taxon>
        <taxon>Rhodobacterales</taxon>
        <taxon>Roseobacteraceae</taxon>
        <taxon>Salipiger</taxon>
    </lineage>
</organism>
<dbReference type="GO" id="GO:0016614">
    <property type="term" value="F:oxidoreductase activity, acting on CH-OH group of donors"/>
    <property type="evidence" value="ECO:0007669"/>
    <property type="project" value="InterPro"/>
</dbReference>
<protein>
    <submittedName>
        <fullName evidence="10">Glucose-methanol-choline (GMC) oxidoreductase:NAD binding protein site</fullName>
    </submittedName>
</protein>
<dbReference type="eggNOG" id="COG2303">
    <property type="taxonomic scope" value="Bacteria"/>
</dbReference>
<accession>S9S4L0</accession>
<dbReference type="HOGENOM" id="CLU_008878_4_2_5"/>
<dbReference type="InterPro" id="IPR006076">
    <property type="entry name" value="FAD-dep_OxRdtase"/>
</dbReference>
<feature type="domain" description="4Fe-4S ferredoxin-type" evidence="9">
    <location>
        <begin position="191"/>
        <end position="220"/>
    </location>
</feature>
<dbReference type="SUPFAM" id="SSF51905">
    <property type="entry name" value="FAD/NAD(P)-binding domain"/>
    <property type="match status" value="1"/>
</dbReference>
<keyword evidence="2" id="KW-0285">Flavoprotein</keyword>
<proteinExistence type="inferred from homology"/>
<dbReference type="InterPro" id="IPR036188">
    <property type="entry name" value="FAD/NAD-bd_sf"/>
</dbReference>
<evidence type="ECO:0000313" key="11">
    <source>
        <dbReference type="Proteomes" id="UP000015347"/>
    </source>
</evidence>
<dbReference type="GO" id="GO:0050660">
    <property type="term" value="F:flavin adenine dinucleotide binding"/>
    <property type="evidence" value="ECO:0007669"/>
    <property type="project" value="InterPro"/>
</dbReference>
<evidence type="ECO:0000313" key="10">
    <source>
        <dbReference type="EMBL" id="EPX85100.1"/>
    </source>
</evidence>
<evidence type="ECO:0000256" key="1">
    <source>
        <dbReference type="ARBA" id="ARBA00010790"/>
    </source>
</evidence>
<dbReference type="GO" id="GO:0046872">
    <property type="term" value="F:metal ion binding"/>
    <property type="evidence" value="ECO:0007669"/>
    <property type="project" value="UniProtKB-KW"/>
</dbReference>
<dbReference type="PANTHER" id="PTHR46056">
    <property type="entry name" value="LONG-CHAIN-ALCOHOL OXIDASE"/>
    <property type="match status" value="1"/>
</dbReference>
<evidence type="ECO:0000259" key="9">
    <source>
        <dbReference type="PROSITE" id="PS51379"/>
    </source>
</evidence>
<keyword evidence="4" id="KW-0274">FAD</keyword>
<dbReference type="InterPro" id="IPR007867">
    <property type="entry name" value="GMC_OxRtase_C"/>
</dbReference>
<evidence type="ECO:0000256" key="4">
    <source>
        <dbReference type="ARBA" id="ARBA00022827"/>
    </source>
</evidence>
<comment type="similarity">
    <text evidence="1">Belongs to the GMC oxidoreductase family.</text>
</comment>
<dbReference type="GO" id="GO:0051536">
    <property type="term" value="F:iron-sulfur cluster binding"/>
    <property type="evidence" value="ECO:0007669"/>
    <property type="project" value="UniProtKB-KW"/>
</dbReference>
<dbReference type="Pfam" id="PF05199">
    <property type="entry name" value="GMC_oxred_C"/>
    <property type="match status" value="1"/>
</dbReference>
<evidence type="ECO:0000256" key="6">
    <source>
        <dbReference type="ARBA" id="ARBA00023004"/>
    </source>
</evidence>
<evidence type="ECO:0000256" key="5">
    <source>
        <dbReference type="ARBA" id="ARBA00023002"/>
    </source>
</evidence>
<dbReference type="Pfam" id="PF00732">
    <property type="entry name" value="GMC_oxred_N"/>
    <property type="match status" value="1"/>
</dbReference>
<dbReference type="SUPFAM" id="SSF54373">
    <property type="entry name" value="FAD-linked reductases, C-terminal domain"/>
    <property type="match status" value="1"/>
</dbReference>
<name>S9S4L0_9RHOB</name>
<dbReference type="OrthoDB" id="9798604at2"/>
<dbReference type="InterPro" id="IPR017896">
    <property type="entry name" value="4Fe4S_Fe-S-bd"/>
</dbReference>
<dbReference type="Proteomes" id="UP000015347">
    <property type="component" value="Unassembled WGS sequence"/>
</dbReference>
<gene>
    <name evidence="10" type="ORF">Salmuc_01056</name>
</gene>
<dbReference type="PANTHER" id="PTHR46056:SF12">
    <property type="entry name" value="LONG-CHAIN-ALCOHOL OXIDASE"/>
    <property type="match status" value="1"/>
</dbReference>
<dbReference type="Pfam" id="PF01266">
    <property type="entry name" value="DAO"/>
    <property type="match status" value="1"/>
</dbReference>
<reference evidence="11" key="1">
    <citation type="journal article" date="2014" name="Stand. Genomic Sci.">
        <title>Genome sequence of the exopolysaccharide-producing Salipiger mucosus type strain (DSM 16094(T)), a moderately halophilic member of the Roseobacter clade.</title>
        <authorList>
            <person name="Riedel T."/>
            <person name="Spring S."/>
            <person name="Fiebig A."/>
            <person name="Petersen J."/>
            <person name="Kyrpides N.C."/>
            <person name="Goker M."/>
            <person name="Klenk H.P."/>
        </authorList>
    </citation>
    <scope>NUCLEOTIDE SEQUENCE [LARGE SCALE GENOMIC DNA]</scope>
    <source>
        <strain evidence="11">DSM 16094</strain>
    </source>
</reference>
<dbReference type="AlphaFoldDB" id="S9S4L0"/>
<keyword evidence="11" id="KW-1185">Reference proteome</keyword>
<dbReference type="InterPro" id="IPR017900">
    <property type="entry name" value="4Fe4S_Fe_S_CS"/>
</dbReference>
<evidence type="ECO:0000256" key="8">
    <source>
        <dbReference type="SAM" id="MobiDB-lite"/>
    </source>
</evidence>
<sequence length="532" mass="56572">MRDTESDVLVVGAGAAGAAAAWRLARHGFRVTVLERGRWVDPADSPASSPDWEVIRQTGWNPNPNIRKGPDDEPVDDAESEIKPLYFNGVGGSTVMWSCHFPRFHPSDFCTRSLDGVGDDWPVSYAELAPYYHENEAIMGVAGVPGHPAYPPHDAPRLPPVGLSPGARRVAEAFNRKGWSWWSGEIAINTGPAGPNAGRCNGCGPCELHCPRRAKSATDLNYLPAAIALGAKVITGARVTEVLTGAGGAACGVAWLDDEGLRHRHMAPVVVLAANGIQTPRLLLASGDGAGLANRSGLVGRRLMLHPMARVTGIFDEVVEGHRGIAAGPVVSHHFYETDEARPFKRGFKLQVMGTVGPALTANGALGRRMPWGGAHHAAFARQFGHAVSLSVCSDDMPDEANRIVLSDRIAGSDGLPAAKMVYRVPEAAKAALAHGRARAREVLEEAGARDFIEMESIPQAGFHLMGTARMGEDPETSVLDRWSEAHDVAGLFVADGSAFVTAAAVNPTNTLQALALRLADRIAETRRSRAA</sequence>
<evidence type="ECO:0000256" key="7">
    <source>
        <dbReference type="ARBA" id="ARBA00023014"/>
    </source>
</evidence>
<dbReference type="RefSeq" id="WP_020040846.1">
    <property type="nucleotide sequence ID" value="NZ_KE557273.1"/>
</dbReference>
<dbReference type="EMBL" id="APVH01000010">
    <property type="protein sequence ID" value="EPX85100.1"/>
    <property type="molecule type" value="Genomic_DNA"/>
</dbReference>
<dbReference type="InterPro" id="IPR000172">
    <property type="entry name" value="GMC_OxRdtase_N"/>
</dbReference>
<dbReference type="PROSITE" id="PS00198">
    <property type="entry name" value="4FE4S_FER_1"/>
    <property type="match status" value="1"/>
</dbReference>
<dbReference type="Gene3D" id="3.50.50.60">
    <property type="entry name" value="FAD/NAD(P)-binding domain"/>
    <property type="match status" value="2"/>
</dbReference>
<comment type="caution">
    <text evidence="10">The sequence shown here is derived from an EMBL/GenBank/DDBJ whole genome shotgun (WGS) entry which is preliminary data.</text>
</comment>
<keyword evidence="7" id="KW-0411">Iron-sulfur</keyword>
<feature type="region of interest" description="Disordered" evidence="8">
    <location>
        <begin position="42"/>
        <end position="77"/>
    </location>
</feature>
<keyword evidence="5" id="KW-0560">Oxidoreductase</keyword>
<keyword evidence="3" id="KW-0479">Metal-binding</keyword>
<dbReference type="STRING" id="1123237.Salmuc_01056"/>
<evidence type="ECO:0000256" key="3">
    <source>
        <dbReference type="ARBA" id="ARBA00022723"/>
    </source>
</evidence>